<evidence type="ECO:0000313" key="3">
    <source>
        <dbReference type="Proteomes" id="UP000541444"/>
    </source>
</evidence>
<sequence>MQKETLDLFRCGKGFVTDTTANRDPDACIPEISFTYQETNAYMVESTGASVTTHSSVILYINTVKSSQKIACRELHNLGAIDDHLLPYNDADNDVIGNTKNCVPGARTTKKKELHGTITVRALSGTWGEQTNGITLNAYKLDFSCDQVDEFYSGFVLLIEVRLDDDAANPMKDLFLIPKILVKSTVRPCGEIQLDGDQIKKARLFQEFFFNGMFGKLFIGSKSSGTPREFLLKREDNSLWSSSNIYTFRTVHLIPVDGLLQDKIHYAPPLARVEWIILEYLLKAYLKLKIIKVIVGKAYDRCHMWMCSKTISDCVETLIGAYYVGGGLSSALAMMKWFGIDAE</sequence>
<dbReference type="PANTHER" id="PTHR14950">
    <property type="entry name" value="DICER-RELATED"/>
    <property type="match status" value="1"/>
</dbReference>
<dbReference type="PANTHER" id="PTHR14950:SF46">
    <property type="entry name" value="ENDORIBONUCLEASE DICER HOMOLOG 3"/>
    <property type="match status" value="1"/>
</dbReference>
<proteinExistence type="predicted"/>
<organism evidence="2 3">
    <name type="scientific">Kingdonia uniflora</name>
    <dbReference type="NCBI Taxonomy" id="39325"/>
    <lineage>
        <taxon>Eukaryota</taxon>
        <taxon>Viridiplantae</taxon>
        <taxon>Streptophyta</taxon>
        <taxon>Embryophyta</taxon>
        <taxon>Tracheophyta</taxon>
        <taxon>Spermatophyta</taxon>
        <taxon>Magnoliopsida</taxon>
        <taxon>Ranunculales</taxon>
        <taxon>Circaeasteraceae</taxon>
        <taxon>Kingdonia</taxon>
    </lineage>
</organism>
<protein>
    <submittedName>
        <fullName evidence="2">Uncharacterized protein</fullName>
    </submittedName>
</protein>
<dbReference type="GO" id="GO:0005737">
    <property type="term" value="C:cytoplasm"/>
    <property type="evidence" value="ECO:0007669"/>
    <property type="project" value="TreeGrafter"/>
</dbReference>
<dbReference type="EMBL" id="JACGCM010000309">
    <property type="protein sequence ID" value="KAF6173849.1"/>
    <property type="molecule type" value="Genomic_DNA"/>
</dbReference>
<dbReference type="OrthoDB" id="1748125at2759"/>
<gene>
    <name evidence="2" type="ORF">GIB67_039800</name>
</gene>
<dbReference type="GO" id="GO:0003723">
    <property type="term" value="F:RNA binding"/>
    <property type="evidence" value="ECO:0007669"/>
    <property type="project" value="TreeGrafter"/>
</dbReference>
<keyword evidence="3" id="KW-1185">Reference proteome</keyword>
<dbReference type="AlphaFoldDB" id="A0A7J7P323"/>
<reference evidence="2 3" key="1">
    <citation type="journal article" date="2020" name="IScience">
        <title>Genome Sequencing of the Endangered Kingdonia uniflora (Circaeasteraceae, Ranunculales) Reveals Potential Mechanisms of Evolutionary Specialization.</title>
        <authorList>
            <person name="Sun Y."/>
            <person name="Deng T."/>
            <person name="Zhang A."/>
            <person name="Moore M.J."/>
            <person name="Landis J.B."/>
            <person name="Lin N."/>
            <person name="Zhang H."/>
            <person name="Zhang X."/>
            <person name="Huang J."/>
            <person name="Zhang X."/>
            <person name="Sun H."/>
            <person name="Wang H."/>
        </authorList>
    </citation>
    <scope>NUCLEOTIDE SEQUENCE [LARGE SCALE GENOMIC DNA]</scope>
    <source>
        <strain evidence="2">TB1705</strain>
        <tissue evidence="2">Leaf</tissue>
    </source>
</reference>
<dbReference type="GO" id="GO:0005634">
    <property type="term" value="C:nucleus"/>
    <property type="evidence" value="ECO:0007669"/>
    <property type="project" value="TreeGrafter"/>
</dbReference>
<dbReference type="Gene3D" id="1.10.1520.10">
    <property type="entry name" value="Ribonuclease III domain"/>
    <property type="match status" value="1"/>
</dbReference>
<dbReference type="InterPro" id="IPR000999">
    <property type="entry name" value="RNase_III_dom"/>
</dbReference>
<comment type="caution">
    <text evidence="2">The sequence shown here is derived from an EMBL/GenBank/DDBJ whole genome shotgun (WGS) entry which is preliminary data.</text>
</comment>
<dbReference type="CDD" id="cd00593">
    <property type="entry name" value="RIBOc"/>
    <property type="match status" value="1"/>
</dbReference>
<dbReference type="SUPFAM" id="SSF69065">
    <property type="entry name" value="RNase III domain-like"/>
    <property type="match status" value="1"/>
</dbReference>
<dbReference type="GO" id="GO:0030422">
    <property type="term" value="P:siRNA processing"/>
    <property type="evidence" value="ECO:0007669"/>
    <property type="project" value="TreeGrafter"/>
</dbReference>
<dbReference type="InterPro" id="IPR036389">
    <property type="entry name" value="RNase_III_sf"/>
</dbReference>
<evidence type="ECO:0000313" key="2">
    <source>
        <dbReference type="EMBL" id="KAF6173849.1"/>
    </source>
</evidence>
<accession>A0A7J7P323</accession>
<name>A0A7J7P323_9MAGN</name>
<dbReference type="GO" id="GO:0004525">
    <property type="term" value="F:ribonuclease III activity"/>
    <property type="evidence" value="ECO:0007669"/>
    <property type="project" value="InterPro"/>
</dbReference>
<dbReference type="Proteomes" id="UP000541444">
    <property type="component" value="Unassembled WGS sequence"/>
</dbReference>
<evidence type="ECO:0000256" key="1">
    <source>
        <dbReference type="ARBA" id="ARBA00022801"/>
    </source>
</evidence>
<keyword evidence="1" id="KW-0378">Hydrolase</keyword>